<dbReference type="EMBL" id="MFIW01000079">
    <property type="protein sequence ID" value="OGF97539.1"/>
    <property type="molecule type" value="Genomic_DNA"/>
</dbReference>
<protein>
    <recommendedName>
        <fullName evidence="2">Lipoyl-binding domain-containing protein</fullName>
    </recommendedName>
</protein>
<dbReference type="FunFam" id="2.40.50.100:FF:000003">
    <property type="entry name" value="Acetyl-CoA carboxylase biotin carboxyl carrier protein"/>
    <property type="match status" value="1"/>
</dbReference>
<dbReference type="CDD" id="cd06850">
    <property type="entry name" value="biotinyl_domain"/>
    <property type="match status" value="1"/>
</dbReference>
<dbReference type="InterPro" id="IPR000089">
    <property type="entry name" value="Biotin_lipoyl"/>
</dbReference>
<dbReference type="PROSITE" id="PS50968">
    <property type="entry name" value="BIOTINYL_LIPOYL"/>
    <property type="match status" value="1"/>
</dbReference>
<dbReference type="Proteomes" id="UP000179034">
    <property type="component" value="Unassembled WGS sequence"/>
</dbReference>
<keyword evidence="1" id="KW-0092">Biotin</keyword>
<evidence type="ECO:0000313" key="4">
    <source>
        <dbReference type="Proteomes" id="UP000179034"/>
    </source>
</evidence>
<evidence type="ECO:0000313" key="3">
    <source>
        <dbReference type="EMBL" id="OGF97539.1"/>
    </source>
</evidence>
<accession>A0A1F5YBT5</accession>
<dbReference type="SUPFAM" id="SSF51230">
    <property type="entry name" value="Single hybrid motif"/>
    <property type="match status" value="1"/>
</dbReference>
<proteinExistence type="predicted"/>
<gene>
    <name evidence="3" type="ORF">A2Z06_04790</name>
</gene>
<feature type="domain" description="Lipoyl-binding" evidence="2">
    <location>
        <begin position="92"/>
        <end position="170"/>
    </location>
</feature>
<sequence length="170" mass="18745">MSQRFWVKGAGEGEYIEYLESREGIRIRIGDREIGVDLAIRPGSSFLHLLADGRSYPCTFREEGNVVVLNVRGREFRFDVLSERRKRIRDLGIAAGSPVVNKEITAPIPGLVVEIEVRVGQAVSEGQGVVIMEAMKMENELKAPASGVVREIKVAKGTPVQQGQVLVTIE</sequence>
<organism evidence="3 4">
    <name type="scientific">Candidatus Glassbacteria bacterium RBG_16_58_8</name>
    <dbReference type="NCBI Taxonomy" id="1817866"/>
    <lineage>
        <taxon>Bacteria</taxon>
        <taxon>Candidatus Glassiibacteriota</taxon>
    </lineage>
</organism>
<dbReference type="AlphaFoldDB" id="A0A1F5YBT5"/>
<dbReference type="PANTHER" id="PTHR45266:SF3">
    <property type="entry name" value="OXALOACETATE DECARBOXYLASE ALPHA CHAIN"/>
    <property type="match status" value="1"/>
</dbReference>
<dbReference type="PROSITE" id="PS00188">
    <property type="entry name" value="BIOTIN"/>
    <property type="match status" value="1"/>
</dbReference>
<dbReference type="InterPro" id="IPR011053">
    <property type="entry name" value="Single_hybrid_motif"/>
</dbReference>
<dbReference type="InterPro" id="IPR050709">
    <property type="entry name" value="Biotin_Carboxyl_Carrier/Decarb"/>
</dbReference>
<dbReference type="InterPro" id="IPR001882">
    <property type="entry name" value="Biotin_BS"/>
</dbReference>
<dbReference type="Gene3D" id="2.40.50.100">
    <property type="match status" value="1"/>
</dbReference>
<dbReference type="Pfam" id="PF00364">
    <property type="entry name" value="Biotin_lipoyl"/>
    <property type="match status" value="1"/>
</dbReference>
<name>A0A1F5YBT5_9BACT</name>
<evidence type="ECO:0000256" key="1">
    <source>
        <dbReference type="ARBA" id="ARBA00023267"/>
    </source>
</evidence>
<evidence type="ECO:0000259" key="2">
    <source>
        <dbReference type="PROSITE" id="PS50968"/>
    </source>
</evidence>
<reference evidence="3 4" key="1">
    <citation type="journal article" date="2016" name="Nat. Commun.">
        <title>Thousands of microbial genomes shed light on interconnected biogeochemical processes in an aquifer system.</title>
        <authorList>
            <person name="Anantharaman K."/>
            <person name="Brown C.T."/>
            <person name="Hug L.A."/>
            <person name="Sharon I."/>
            <person name="Castelle C.J."/>
            <person name="Probst A.J."/>
            <person name="Thomas B.C."/>
            <person name="Singh A."/>
            <person name="Wilkins M.J."/>
            <person name="Karaoz U."/>
            <person name="Brodie E.L."/>
            <person name="Williams K.H."/>
            <person name="Hubbard S.S."/>
            <person name="Banfield J.F."/>
        </authorList>
    </citation>
    <scope>NUCLEOTIDE SEQUENCE [LARGE SCALE GENOMIC DNA]</scope>
</reference>
<dbReference type="PANTHER" id="PTHR45266">
    <property type="entry name" value="OXALOACETATE DECARBOXYLASE ALPHA CHAIN"/>
    <property type="match status" value="1"/>
</dbReference>
<comment type="caution">
    <text evidence="3">The sequence shown here is derived from an EMBL/GenBank/DDBJ whole genome shotgun (WGS) entry which is preliminary data.</text>
</comment>